<accession>A0ABS4S0W8</accession>
<evidence type="ECO:0008006" key="4">
    <source>
        <dbReference type="Google" id="ProtNLM"/>
    </source>
</evidence>
<keyword evidence="1" id="KW-0472">Membrane</keyword>
<evidence type="ECO:0000313" key="2">
    <source>
        <dbReference type="EMBL" id="MBP2248781.1"/>
    </source>
</evidence>
<dbReference type="EMBL" id="JAGIKV010000027">
    <property type="protein sequence ID" value="MBP2248781.1"/>
    <property type="molecule type" value="Genomic_DNA"/>
</dbReference>
<name>A0ABS4S0W8_PAEXY</name>
<gene>
    <name evidence="2" type="ORF">J2Z28_005475</name>
</gene>
<proteinExistence type="predicted"/>
<keyword evidence="1" id="KW-1133">Transmembrane helix</keyword>
<evidence type="ECO:0000313" key="3">
    <source>
        <dbReference type="Proteomes" id="UP000810207"/>
    </source>
</evidence>
<comment type="caution">
    <text evidence="2">The sequence shown here is derived from an EMBL/GenBank/DDBJ whole genome shotgun (WGS) entry which is preliminary data.</text>
</comment>
<organism evidence="2 3">
    <name type="scientific">Paenibacillus xylanexedens</name>
    <dbReference type="NCBI Taxonomy" id="528191"/>
    <lineage>
        <taxon>Bacteria</taxon>
        <taxon>Bacillati</taxon>
        <taxon>Bacillota</taxon>
        <taxon>Bacilli</taxon>
        <taxon>Bacillales</taxon>
        <taxon>Paenibacillaceae</taxon>
        <taxon>Paenibacillus</taxon>
    </lineage>
</organism>
<dbReference type="Proteomes" id="UP000810207">
    <property type="component" value="Unassembled WGS sequence"/>
</dbReference>
<keyword evidence="1" id="KW-0812">Transmembrane</keyword>
<feature type="transmembrane region" description="Helical" evidence="1">
    <location>
        <begin position="45"/>
        <end position="68"/>
    </location>
</feature>
<sequence>MFFFFFFLLLGMIGLFFGVRALRRPNSWPFNRTKVELHEYDMMGIKFRGVFLLAFGTVLTIASFRLLFI</sequence>
<keyword evidence="3" id="KW-1185">Reference proteome</keyword>
<evidence type="ECO:0000256" key="1">
    <source>
        <dbReference type="SAM" id="Phobius"/>
    </source>
</evidence>
<protein>
    <recommendedName>
        <fullName evidence="4">DUF2905 domain-containing protein</fullName>
    </recommendedName>
</protein>
<reference evidence="2 3" key="1">
    <citation type="submission" date="2021-03" db="EMBL/GenBank/DDBJ databases">
        <title>Genomic Encyclopedia of Type Strains, Phase IV (KMG-IV): sequencing the most valuable type-strain genomes for metagenomic binning, comparative biology and taxonomic classification.</title>
        <authorList>
            <person name="Goeker M."/>
        </authorList>
    </citation>
    <scope>NUCLEOTIDE SEQUENCE [LARGE SCALE GENOMIC DNA]</scope>
    <source>
        <strain evidence="2 3">DSM 21292</strain>
    </source>
</reference>